<dbReference type="OrthoDB" id="2429110at2759"/>
<dbReference type="Proteomes" id="UP000266861">
    <property type="component" value="Unassembled WGS sequence"/>
</dbReference>
<evidence type="ECO:0000313" key="2">
    <source>
        <dbReference type="Proteomes" id="UP000266861"/>
    </source>
</evidence>
<dbReference type="EMBL" id="PQFF01000033">
    <property type="protein sequence ID" value="RHZ87414.1"/>
    <property type="molecule type" value="Genomic_DNA"/>
</dbReference>
<evidence type="ECO:0000313" key="1">
    <source>
        <dbReference type="EMBL" id="RHZ87414.1"/>
    </source>
</evidence>
<gene>
    <name evidence="1" type="ORF">Glove_35g24</name>
</gene>
<protein>
    <submittedName>
        <fullName evidence="1">Uncharacterized protein</fullName>
    </submittedName>
</protein>
<comment type="caution">
    <text evidence="1">The sequence shown here is derived from an EMBL/GenBank/DDBJ whole genome shotgun (WGS) entry which is preliminary data.</text>
</comment>
<proteinExistence type="predicted"/>
<name>A0A397JQF3_9GLOM</name>
<sequence>MCSLSEFLWIPVSLVYFRNEPLNKIAVSRAFHELWKYNNIQSEENDCNRLSEILNELVAENLDSDRKQHLISLQDLDKMRDMCNIILSMKIRN</sequence>
<reference evidence="1 2" key="1">
    <citation type="submission" date="2018-08" db="EMBL/GenBank/DDBJ databases">
        <title>Genome and evolution of the arbuscular mycorrhizal fungus Diversispora epigaea (formerly Glomus versiforme) and its bacterial endosymbionts.</title>
        <authorList>
            <person name="Sun X."/>
            <person name="Fei Z."/>
            <person name="Harrison M."/>
        </authorList>
    </citation>
    <scope>NUCLEOTIDE SEQUENCE [LARGE SCALE GENOMIC DNA]</scope>
    <source>
        <strain evidence="1 2">IT104</strain>
    </source>
</reference>
<accession>A0A397JQF3</accession>
<organism evidence="1 2">
    <name type="scientific">Diversispora epigaea</name>
    <dbReference type="NCBI Taxonomy" id="1348612"/>
    <lineage>
        <taxon>Eukaryota</taxon>
        <taxon>Fungi</taxon>
        <taxon>Fungi incertae sedis</taxon>
        <taxon>Mucoromycota</taxon>
        <taxon>Glomeromycotina</taxon>
        <taxon>Glomeromycetes</taxon>
        <taxon>Diversisporales</taxon>
        <taxon>Diversisporaceae</taxon>
        <taxon>Diversispora</taxon>
    </lineage>
</organism>
<dbReference type="AlphaFoldDB" id="A0A397JQF3"/>
<keyword evidence="2" id="KW-1185">Reference proteome</keyword>